<keyword evidence="2" id="KW-1185">Reference proteome</keyword>
<dbReference type="Proteomes" id="UP000257109">
    <property type="component" value="Unassembled WGS sequence"/>
</dbReference>
<comment type="caution">
    <text evidence="1">The sequence shown here is derived from an EMBL/GenBank/DDBJ whole genome shotgun (WGS) entry which is preliminary data.</text>
</comment>
<reference evidence="1" key="1">
    <citation type="submission" date="2018-05" db="EMBL/GenBank/DDBJ databases">
        <title>Draft genome of Mucuna pruriens seed.</title>
        <authorList>
            <person name="Nnadi N.E."/>
            <person name="Vos R."/>
            <person name="Hasami M.H."/>
            <person name="Devisetty U.K."/>
            <person name="Aguiy J.C."/>
        </authorList>
    </citation>
    <scope>NUCLEOTIDE SEQUENCE [LARGE SCALE GENOMIC DNA]</scope>
    <source>
        <strain evidence="1">JCA_2017</strain>
    </source>
</reference>
<accession>A0A371F9Y0</accession>
<dbReference type="EMBL" id="QJKJ01009949">
    <property type="protein sequence ID" value="RDX75095.1"/>
    <property type="molecule type" value="Genomic_DNA"/>
</dbReference>
<name>A0A371F9Y0_MUCPR</name>
<proteinExistence type="predicted"/>
<sequence length="104" mass="12167">MMFQSSTNQNVTQNLNFIDLVQHFVNQVLEQIHNTFTKNNTISECVGYHFITLLFQKIYLANEQMYLTNSKMTKKASMKHLSMISKGCATCMKLHIYELTNMTY</sequence>
<gene>
    <name evidence="1" type="ORF">CR513_45069</name>
</gene>
<evidence type="ECO:0000313" key="1">
    <source>
        <dbReference type="EMBL" id="RDX75095.1"/>
    </source>
</evidence>
<dbReference type="STRING" id="157652.A0A371F9Y0"/>
<evidence type="ECO:0000313" key="2">
    <source>
        <dbReference type="Proteomes" id="UP000257109"/>
    </source>
</evidence>
<protein>
    <submittedName>
        <fullName evidence="1">Uncharacterized protein</fullName>
    </submittedName>
</protein>
<dbReference type="AlphaFoldDB" id="A0A371F9Y0"/>
<organism evidence="1 2">
    <name type="scientific">Mucuna pruriens</name>
    <name type="common">Velvet bean</name>
    <name type="synonym">Dolichos pruriens</name>
    <dbReference type="NCBI Taxonomy" id="157652"/>
    <lineage>
        <taxon>Eukaryota</taxon>
        <taxon>Viridiplantae</taxon>
        <taxon>Streptophyta</taxon>
        <taxon>Embryophyta</taxon>
        <taxon>Tracheophyta</taxon>
        <taxon>Spermatophyta</taxon>
        <taxon>Magnoliopsida</taxon>
        <taxon>eudicotyledons</taxon>
        <taxon>Gunneridae</taxon>
        <taxon>Pentapetalae</taxon>
        <taxon>rosids</taxon>
        <taxon>fabids</taxon>
        <taxon>Fabales</taxon>
        <taxon>Fabaceae</taxon>
        <taxon>Papilionoideae</taxon>
        <taxon>50 kb inversion clade</taxon>
        <taxon>NPAAA clade</taxon>
        <taxon>indigoferoid/millettioid clade</taxon>
        <taxon>Phaseoleae</taxon>
        <taxon>Mucuna</taxon>
    </lineage>
</organism>
<feature type="non-terminal residue" evidence="1">
    <location>
        <position position="1"/>
    </location>
</feature>